<comment type="caution">
    <text evidence="2">The sequence shown here is derived from an EMBL/GenBank/DDBJ whole genome shotgun (WGS) entry which is preliminary data.</text>
</comment>
<feature type="transmembrane region" description="Helical" evidence="1">
    <location>
        <begin position="29"/>
        <end position="44"/>
    </location>
</feature>
<feature type="transmembrane region" description="Helical" evidence="1">
    <location>
        <begin position="51"/>
        <end position="68"/>
    </location>
</feature>
<accession>A0ABS5XB96</accession>
<proteinExistence type="predicted"/>
<keyword evidence="1" id="KW-0812">Transmembrane</keyword>
<keyword evidence="1" id="KW-0472">Membrane</keyword>
<name>A0ABS5XB96_9GAMM</name>
<organism evidence="2 3">
    <name type="scientific">Metapseudomonas boanensis</name>
    <dbReference type="NCBI Taxonomy" id="2822138"/>
    <lineage>
        <taxon>Bacteria</taxon>
        <taxon>Pseudomonadati</taxon>
        <taxon>Pseudomonadota</taxon>
        <taxon>Gammaproteobacteria</taxon>
        <taxon>Pseudomonadales</taxon>
        <taxon>Pseudomonadaceae</taxon>
        <taxon>Metapseudomonas</taxon>
    </lineage>
</organism>
<dbReference type="EMBL" id="JAGTIS010000001">
    <property type="protein sequence ID" value="MBT8764959.1"/>
    <property type="molecule type" value="Genomic_DNA"/>
</dbReference>
<evidence type="ECO:0000313" key="3">
    <source>
        <dbReference type="Proteomes" id="UP001519667"/>
    </source>
</evidence>
<sequence length="71" mass="8002">MKVVVGLGSLAMGFYIAYSQTVESKAQQLGLAVMIALVAWWVMTRKELLGLVRWMLAIGVIYAMYEFWKGI</sequence>
<keyword evidence="3" id="KW-1185">Reference proteome</keyword>
<keyword evidence="1" id="KW-1133">Transmembrane helix</keyword>
<dbReference type="RefSeq" id="WP_215369697.1">
    <property type="nucleotide sequence ID" value="NZ_JAGTIS010000001.1"/>
</dbReference>
<gene>
    <name evidence="2" type="ORF">J7302_02235</name>
</gene>
<protein>
    <submittedName>
        <fullName evidence="2">Uncharacterized protein</fullName>
    </submittedName>
</protein>
<reference evidence="2 3" key="1">
    <citation type="submission" date="2021-04" db="EMBL/GenBank/DDBJ databases">
        <title>Pseudomonas boanensis sp. nov., a bacterium isolated from river water used for household purposes in Boane District, Mozambique.</title>
        <authorList>
            <person name="Nicklasson M."/>
            <person name="Martin-Rodriguez A.J."/>
            <person name="Thorell K."/>
            <person name="Neves L."/>
            <person name="Mussagy A."/>
            <person name="Rydberg H.A."/>
            <person name="Hernroth B."/>
            <person name="Svensson-Stadler L."/>
            <person name="Sjoling A."/>
        </authorList>
    </citation>
    <scope>NUCLEOTIDE SEQUENCE [LARGE SCALE GENOMIC DNA]</scope>
    <source>
        <strain evidence="2 3">DB1</strain>
    </source>
</reference>
<evidence type="ECO:0000313" key="2">
    <source>
        <dbReference type="EMBL" id="MBT8764959.1"/>
    </source>
</evidence>
<evidence type="ECO:0000256" key="1">
    <source>
        <dbReference type="SAM" id="Phobius"/>
    </source>
</evidence>
<dbReference type="Proteomes" id="UP001519667">
    <property type="component" value="Unassembled WGS sequence"/>
</dbReference>